<sequence length="182" mass="20010">MTIFHFLPLIESPLHGTVGKSRAFAGLWRDSTPRSLANSPFAILNPNCVVAGRAAERPSDGRSQLCAINTRLEDHVCFIGLKDAPVLIRDGRFSNNDHMATCLAPYTSGIRIACTPEKNQAAADVVAAAPARGLVNTIHYRIARRAQSSRPKRGSNATFTRRFAHGARYFKRSSGYAFHWES</sequence>
<accession>A0ABN8I9M6</accession>
<gene>
    <name evidence="1" type="ORF">IPOD504_LOCUS5535</name>
</gene>
<evidence type="ECO:0000313" key="2">
    <source>
        <dbReference type="Proteomes" id="UP000837857"/>
    </source>
</evidence>
<organism evidence="1 2">
    <name type="scientific">Iphiclides podalirius</name>
    <name type="common">scarce swallowtail</name>
    <dbReference type="NCBI Taxonomy" id="110791"/>
    <lineage>
        <taxon>Eukaryota</taxon>
        <taxon>Metazoa</taxon>
        <taxon>Ecdysozoa</taxon>
        <taxon>Arthropoda</taxon>
        <taxon>Hexapoda</taxon>
        <taxon>Insecta</taxon>
        <taxon>Pterygota</taxon>
        <taxon>Neoptera</taxon>
        <taxon>Endopterygota</taxon>
        <taxon>Lepidoptera</taxon>
        <taxon>Glossata</taxon>
        <taxon>Ditrysia</taxon>
        <taxon>Papilionoidea</taxon>
        <taxon>Papilionidae</taxon>
        <taxon>Papilioninae</taxon>
        <taxon>Iphiclides</taxon>
    </lineage>
</organism>
<evidence type="ECO:0000313" key="1">
    <source>
        <dbReference type="EMBL" id="CAH2046895.1"/>
    </source>
</evidence>
<dbReference type="EMBL" id="OW152829">
    <property type="protein sequence ID" value="CAH2046895.1"/>
    <property type="molecule type" value="Genomic_DNA"/>
</dbReference>
<feature type="non-terminal residue" evidence="1">
    <location>
        <position position="1"/>
    </location>
</feature>
<proteinExistence type="predicted"/>
<name>A0ABN8I9M6_9NEOP</name>
<reference evidence="1" key="1">
    <citation type="submission" date="2022-03" db="EMBL/GenBank/DDBJ databases">
        <authorList>
            <person name="Martin H S."/>
        </authorList>
    </citation>
    <scope>NUCLEOTIDE SEQUENCE</scope>
</reference>
<evidence type="ECO:0008006" key="3">
    <source>
        <dbReference type="Google" id="ProtNLM"/>
    </source>
</evidence>
<dbReference type="Proteomes" id="UP000837857">
    <property type="component" value="Chromosome 17"/>
</dbReference>
<keyword evidence="2" id="KW-1185">Reference proteome</keyword>
<protein>
    <recommendedName>
        <fullName evidence="3">Ribosomal protein L2</fullName>
    </recommendedName>
</protein>